<proteinExistence type="predicted"/>
<reference evidence="1 2" key="1">
    <citation type="journal article" date="2014" name="BMC Vet. Res.">
        <title>First report of Corynebacterium pseudotuberculosis from caseous lymphadenitis lesions in Black Alentejano pig (Sus scrofa domesticus).</title>
        <authorList>
            <person name="Oliveira M."/>
            <person name="Barroco C."/>
            <person name="Mottola C."/>
            <person name="Santos R."/>
            <person name="Lemsaddek A."/>
            <person name="Tavares L."/>
            <person name="Semedo-Lemsaddek T."/>
        </authorList>
    </citation>
    <scope>NUCLEOTIDE SEQUENCE [LARGE SCALE GENOMIC DNA]</scope>
    <source>
        <strain evidence="1 2">PO100/5</strain>
    </source>
</reference>
<organism evidence="1 2">
    <name type="scientific">Corynebacterium silvaticum</name>
    <dbReference type="NCBI Taxonomy" id="2320431"/>
    <lineage>
        <taxon>Bacteria</taxon>
        <taxon>Bacillati</taxon>
        <taxon>Actinomycetota</taxon>
        <taxon>Actinomycetes</taxon>
        <taxon>Mycobacteriales</taxon>
        <taxon>Corynebacteriaceae</taxon>
        <taxon>Corynebacterium</taxon>
    </lineage>
</organism>
<reference evidence="1 2" key="2">
    <citation type="journal article" date="2020" name="Antonie Van Leeuwenhoek">
        <title>Phylogenomic characterisation of a novel corynebacterial species pathogenic to animals.</title>
        <authorList>
            <person name="Moller J."/>
            <person name="Musella L."/>
            <person name="Melnikov V."/>
            <person name="Geissdorfer W."/>
            <person name="Burkovski A."/>
            <person name="Sangal V."/>
        </authorList>
    </citation>
    <scope>NUCLEOTIDE SEQUENCE [LARGE SCALE GENOMIC DNA]</scope>
    <source>
        <strain evidence="1 2">PO100/5</strain>
    </source>
</reference>
<name>A0ACD4PYH9_9CORY</name>
<evidence type="ECO:0000313" key="2">
    <source>
        <dbReference type="Proteomes" id="UP000195652"/>
    </source>
</evidence>
<keyword evidence="2" id="KW-1185">Reference proteome</keyword>
<reference evidence="1 2" key="4">
    <citation type="journal article" date="2020" name="PLoS ONE">
        <title>Taxonomic classification of strain PO100/5 shows a broader geographic distribution and genetic markers of the recently described Corynebacterium silvaticum.</title>
        <authorList>
            <person name="Viana M.V.C."/>
            <person name="Profeta R."/>
            <person name="da Silva A.L."/>
            <person name="Hurtado R."/>
            <person name="Cerqueira J.C."/>
            <person name="Ribeiro B.F.S."/>
            <person name="Almeida M.O."/>
            <person name="Morais-Rodrigues F."/>
            <person name="Soares S.C."/>
            <person name="Oliveira M."/>
            <person name="Tavares L."/>
            <person name="Figueiredo H."/>
            <person name="Wattam A.R."/>
            <person name="Barh D."/>
            <person name="Ghosh P."/>
            <person name="Silva A."/>
            <person name="Azevedo V."/>
        </authorList>
    </citation>
    <scope>NUCLEOTIDE SEQUENCE [LARGE SCALE GENOMIC DNA]</scope>
    <source>
        <strain evidence="1 2">PO100/5</strain>
    </source>
</reference>
<gene>
    <name evidence="1" type="ORF">CBE74_12340</name>
</gene>
<protein>
    <submittedName>
        <fullName evidence="1">Uncharacterized protein</fullName>
    </submittedName>
</protein>
<dbReference type="Proteomes" id="UP000195652">
    <property type="component" value="Chromosome"/>
</dbReference>
<dbReference type="EMBL" id="CP021417">
    <property type="protein sequence ID" value="WCV10751.1"/>
    <property type="molecule type" value="Genomic_DNA"/>
</dbReference>
<sequence>MLFNVIVVLLMIAAAAMLITVALHSDLQKHRPHTTTRHVQRMV</sequence>
<reference evidence="1 2" key="3">
    <citation type="journal article" date="2020" name="Int. J. Syst. Evol. Microbiol.">
        <title>Corynebacterium silvaticum sp. nov., a unique group of NTTB corynebacteria in wild boar and roe deer.</title>
        <authorList>
            <person name="Dangel A."/>
            <person name="Berger A."/>
            <person name="Rau J."/>
            <person name="Eisenberg T."/>
            <person name="Kampfer P."/>
            <person name="Margos G."/>
            <person name="Contzen M."/>
            <person name="Busse H.J."/>
            <person name="Konrad R."/>
            <person name="Peters M."/>
            <person name="Sting R."/>
            <person name="Sing A."/>
        </authorList>
    </citation>
    <scope>NUCLEOTIDE SEQUENCE [LARGE SCALE GENOMIC DNA]</scope>
    <source>
        <strain evidence="1 2">PO100/5</strain>
    </source>
</reference>
<evidence type="ECO:0000313" key="1">
    <source>
        <dbReference type="EMBL" id="WCV10751.1"/>
    </source>
</evidence>
<accession>A0ACD4PYH9</accession>